<evidence type="ECO:0000313" key="3">
    <source>
        <dbReference type="Proteomes" id="UP000069940"/>
    </source>
</evidence>
<dbReference type="Proteomes" id="UP000069940">
    <property type="component" value="Unassembled WGS sequence"/>
</dbReference>
<sequence>MSDKDSLEQPPEEGIEIEPMDEFDCLELEKTIINEWGMQRSSLNRMIYCGITVRCMEVIQDAEINELFNDPRMLGQKVIFKHRIKELQTNALLQLVGARKRRHASSEMSFNQKLDDNPPINPPPIHPSSMPHQPKKMKLEDDDDDDDEDPLLTDTSLLEPEQSLEASDQAIRLHDHHPTPMQNGSFIKPTTANAMAGNLPIRISVDGLRQLLQASRQGQWVLSYYNTYHTMNRKIQAALTHCIVEQFLVYNIMFSHRLMRHYAVIITQLFPTECAEVYYKPAQTLGWKRTCASGKLMDRWANQRMRHKDRYPQQRPRILDDTSDQRTFAEMSLVMGQAALGGL</sequence>
<dbReference type="EnsemblMetazoa" id="AALFPA23_003979.R4703">
    <property type="protein sequence ID" value="AALFPA23_003979.P4703"/>
    <property type="gene ID" value="AALFPA23_003979"/>
</dbReference>
<organism evidence="2 3">
    <name type="scientific">Aedes albopictus</name>
    <name type="common">Asian tiger mosquito</name>
    <name type="synonym">Stegomyia albopicta</name>
    <dbReference type="NCBI Taxonomy" id="7160"/>
    <lineage>
        <taxon>Eukaryota</taxon>
        <taxon>Metazoa</taxon>
        <taxon>Ecdysozoa</taxon>
        <taxon>Arthropoda</taxon>
        <taxon>Hexapoda</taxon>
        <taxon>Insecta</taxon>
        <taxon>Pterygota</taxon>
        <taxon>Neoptera</taxon>
        <taxon>Endopterygota</taxon>
        <taxon>Diptera</taxon>
        <taxon>Nematocera</taxon>
        <taxon>Culicoidea</taxon>
        <taxon>Culicidae</taxon>
        <taxon>Culicinae</taxon>
        <taxon>Aedini</taxon>
        <taxon>Aedes</taxon>
        <taxon>Stegomyia</taxon>
    </lineage>
</organism>
<proteinExistence type="predicted"/>
<dbReference type="RefSeq" id="XP_029733548.1">
    <property type="nucleotide sequence ID" value="XM_029877688.2"/>
</dbReference>
<protein>
    <submittedName>
        <fullName evidence="2">Uncharacterized protein</fullName>
    </submittedName>
</protein>
<evidence type="ECO:0000256" key="1">
    <source>
        <dbReference type="SAM" id="MobiDB-lite"/>
    </source>
</evidence>
<evidence type="ECO:0000313" key="2">
    <source>
        <dbReference type="EnsemblMetazoa" id="AALFPA23_003979.P4703"/>
    </source>
</evidence>
<keyword evidence="3" id="KW-1185">Reference proteome</keyword>
<name>A0ABM1XYF1_AEDAL</name>
<feature type="region of interest" description="Disordered" evidence="1">
    <location>
        <begin position="104"/>
        <end position="160"/>
    </location>
</feature>
<reference evidence="2" key="2">
    <citation type="submission" date="2025-05" db="UniProtKB">
        <authorList>
            <consortium name="EnsemblMetazoa"/>
        </authorList>
    </citation>
    <scope>IDENTIFICATION</scope>
    <source>
        <strain evidence="2">Foshan</strain>
    </source>
</reference>
<reference evidence="3" key="1">
    <citation type="journal article" date="2015" name="Proc. Natl. Acad. Sci. U.S.A.">
        <title>Genome sequence of the Asian Tiger mosquito, Aedes albopictus, reveals insights into its biology, genetics, and evolution.</title>
        <authorList>
            <person name="Chen X.G."/>
            <person name="Jiang X."/>
            <person name="Gu J."/>
            <person name="Xu M."/>
            <person name="Wu Y."/>
            <person name="Deng Y."/>
            <person name="Zhang C."/>
            <person name="Bonizzoni M."/>
            <person name="Dermauw W."/>
            <person name="Vontas J."/>
            <person name="Armbruster P."/>
            <person name="Huang X."/>
            <person name="Yang Y."/>
            <person name="Zhang H."/>
            <person name="He W."/>
            <person name="Peng H."/>
            <person name="Liu Y."/>
            <person name="Wu K."/>
            <person name="Chen J."/>
            <person name="Lirakis M."/>
            <person name="Topalis P."/>
            <person name="Van Leeuwen T."/>
            <person name="Hall A.B."/>
            <person name="Jiang X."/>
            <person name="Thorpe C."/>
            <person name="Mueller R.L."/>
            <person name="Sun C."/>
            <person name="Waterhouse R.M."/>
            <person name="Yan G."/>
            <person name="Tu Z.J."/>
            <person name="Fang X."/>
            <person name="James A.A."/>
        </authorList>
    </citation>
    <scope>NUCLEOTIDE SEQUENCE [LARGE SCALE GENOMIC DNA]</scope>
    <source>
        <strain evidence="3">Foshan</strain>
    </source>
</reference>
<feature type="compositionally biased region" description="Acidic residues" evidence="1">
    <location>
        <begin position="140"/>
        <end position="151"/>
    </location>
</feature>
<dbReference type="GeneID" id="115269208"/>
<accession>A0ABM1XYF1</accession>